<dbReference type="Gene3D" id="1.10.238.10">
    <property type="entry name" value="EF-hand"/>
    <property type="match status" value="1"/>
</dbReference>
<organism evidence="2 3">
    <name type="scientific">Stackebrandtia albiflava</name>
    <dbReference type="NCBI Taxonomy" id="406432"/>
    <lineage>
        <taxon>Bacteria</taxon>
        <taxon>Bacillati</taxon>
        <taxon>Actinomycetota</taxon>
        <taxon>Actinomycetes</taxon>
        <taxon>Glycomycetales</taxon>
        <taxon>Glycomycetaceae</taxon>
        <taxon>Stackebrandtia</taxon>
    </lineage>
</organism>
<dbReference type="Proteomes" id="UP000321617">
    <property type="component" value="Unassembled WGS sequence"/>
</dbReference>
<dbReference type="OrthoDB" id="465673at2"/>
<protein>
    <submittedName>
        <fullName evidence="2">Ca2+-binding EF-hand superfamily protein</fullName>
    </submittedName>
</protein>
<dbReference type="PROSITE" id="PS00018">
    <property type="entry name" value="EF_HAND_1"/>
    <property type="match status" value="3"/>
</dbReference>
<keyword evidence="3" id="KW-1185">Reference proteome</keyword>
<dbReference type="AlphaFoldDB" id="A0A562V448"/>
<sequence length="185" mass="20601">MDLLDRKFAVCFSHLDADRNGAVERSDIDRLAERLPARFGVPADAPQARAYRDGLIRFWEAVSSECDTDADGRITAEEYIRGMRAAIANPAKLEDGFRAMAEASVRLIDTDGDDRISREEFIGSGDAFGVRRDEAEESFRLLDTDRDGHITTDELREAISQYYTGTDPDAPGNFLFGRAWESVAA</sequence>
<dbReference type="PROSITE" id="PS50222">
    <property type="entry name" value="EF_HAND_2"/>
    <property type="match status" value="2"/>
</dbReference>
<dbReference type="InterPro" id="IPR011992">
    <property type="entry name" value="EF-hand-dom_pair"/>
</dbReference>
<dbReference type="Pfam" id="PF13202">
    <property type="entry name" value="EF-hand_5"/>
    <property type="match status" value="1"/>
</dbReference>
<dbReference type="InterPro" id="IPR002048">
    <property type="entry name" value="EF_hand_dom"/>
</dbReference>
<comment type="caution">
    <text evidence="2">The sequence shown here is derived from an EMBL/GenBank/DDBJ whole genome shotgun (WGS) entry which is preliminary data.</text>
</comment>
<gene>
    <name evidence="2" type="ORF">LX16_3363</name>
</gene>
<accession>A0A562V448</accession>
<dbReference type="PANTHER" id="PTHR10827:SF85">
    <property type="entry name" value="CALCIUM-BINDING PROTEIN"/>
    <property type="match status" value="1"/>
</dbReference>
<dbReference type="EMBL" id="VLLL01000006">
    <property type="protein sequence ID" value="TWJ12602.1"/>
    <property type="molecule type" value="Genomic_DNA"/>
</dbReference>
<evidence type="ECO:0000313" key="3">
    <source>
        <dbReference type="Proteomes" id="UP000321617"/>
    </source>
</evidence>
<dbReference type="PANTHER" id="PTHR10827">
    <property type="entry name" value="RETICULOCALBIN"/>
    <property type="match status" value="1"/>
</dbReference>
<dbReference type="RefSeq" id="WP_147139856.1">
    <property type="nucleotide sequence ID" value="NZ_BAABIJ010000002.1"/>
</dbReference>
<evidence type="ECO:0000259" key="1">
    <source>
        <dbReference type="PROSITE" id="PS50222"/>
    </source>
</evidence>
<dbReference type="InterPro" id="IPR018247">
    <property type="entry name" value="EF_Hand_1_Ca_BS"/>
</dbReference>
<reference evidence="2 3" key="1">
    <citation type="journal article" date="2013" name="Stand. Genomic Sci.">
        <title>Genomic Encyclopedia of Type Strains, Phase I: The one thousand microbial genomes (KMG-I) project.</title>
        <authorList>
            <person name="Kyrpides N.C."/>
            <person name="Woyke T."/>
            <person name="Eisen J.A."/>
            <person name="Garrity G."/>
            <person name="Lilburn T.G."/>
            <person name="Beck B.J."/>
            <person name="Whitman W.B."/>
            <person name="Hugenholtz P."/>
            <person name="Klenk H.P."/>
        </authorList>
    </citation>
    <scope>NUCLEOTIDE SEQUENCE [LARGE SCALE GENOMIC DNA]</scope>
    <source>
        <strain evidence="2 3">DSM 45044</strain>
    </source>
</reference>
<evidence type="ECO:0000313" key="2">
    <source>
        <dbReference type="EMBL" id="TWJ12602.1"/>
    </source>
</evidence>
<dbReference type="Pfam" id="PF00036">
    <property type="entry name" value="EF-hand_1"/>
    <property type="match status" value="1"/>
</dbReference>
<dbReference type="SMART" id="SM00054">
    <property type="entry name" value="EFh"/>
    <property type="match status" value="4"/>
</dbReference>
<name>A0A562V448_9ACTN</name>
<dbReference type="GO" id="GO:0005509">
    <property type="term" value="F:calcium ion binding"/>
    <property type="evidence" value="ECO:0007669"/>
    <property type="project" value="InterPro"/>
</dbReference>
<proteinExistence type="predicted"/>
<dbReference type="CDD" id="cd00051">
    <property type="entry name" value="EFh"/>
    <property type="match status" value="1"/>
</dbReference>
<feature type="domain" description="EF-hand" evidence="1">
    <location>
        <begin position="130"/>
        <end position="165"/>
    </location>
</feature>
<dbReference type="SUPFAM" id="SSF47473">
    <property type="entry name" value="EF-hand"/>
    <property type="match status" value="1"/>
</dbReference>
<feature type="domain" description="EF-hand" evidence="1">
    <location>
        <begin position="67"/>
        <end position="89"/>
    </location>
</feature>